<comment type="caution">
    <text evidence="1">The sequence shown here is derived from an EMBL/GenBank/DDBJ whole genome shotgun (WGS) entry which is preliminary data.</text>
</comment>
<evidence type="ECO:0000313" key="1">
    <source>
        <dbReference type="EMBL" id="KAL2872547.1"/>
    </source>
</evidence>
<evidence type="ECO:0000313" key="2">
    <source>
        <dbReference type="Proteomes" id="UP001610432"/>
    </source>
</evidence>
<dbReference type="RefSeq" id="XP_070891525.1">
    <property type="nucleotide sequence ID" value="XM_071024446.1"/>
</dbReference>
<gene>
    <name evidence="1" type="ORF">BJX67DRAFT_12150</name>
</gene>
<name>A0ABR4M7J6_9EURO</name>
<dbReference type="Proteomes" id="UP001610432">
    <property type="component" value="Unassembled WGS sequence"/>
</dbReference>
<keyword evidence="2" id="KW-1185">Reference proteome</keyword>
<dbReference type="GeneID" id="98139518"/>
<sequence length="144" mass="16765">MNVSLNWLSRNNLLMDIELYPEKPKQATLVHLVQLLIIVDQESGHMYVSVRLTDLVNRALYEYCHTPAQREAWDFPCYPFFIREGSISVDPITFRKLRTGGWSWSSFVGFGQCHAGIRQRPEFQYRSTLFFSCMSGRRQPLISG</sequence>
<organism evidence="1 2">
    <name type="scientific">Aspergillus lucknowensis</name>
    <dbReference type="NCBI Taxonomy" id="176173"/>
    <lineage>
        <taxon>Eukaryota</taxon>
        <taxon>Fungi</taxon>
        <taxon>Dikarya</taxon>
        <taxon>Ascomycota</taxon>
        <taxon>Pezizomycotina</taxon>
        <taxon>Eurotiomycetes</taxon>
        <taxon>Eurotiomycetidae</taxon>
        <taxon>Eurotiales</taxon>
        <taxon>Aspergillaceae</taxon>
        <taxon>Aspergillus</taxon>
        <taxon>Aspergillus subgen. Nidulantes</taxon>
    </lineage>
</organism>
<accession>A0ABR4M7J6</accession>
<proteinExistence type="predicted"/>
<dbReference type="EMBL" id="JBFXLQ010000001">
    <property type="protein sequence ID" value="KAL2872547.1"/>
    <property type="molecule type" value="Genomic_DNA"/>
</dbReference>
<reference evidence="1 2" key="1">
    <citation type="submission" date="2024-07" db="EMBL/GenBank/DDBJ databases">
        <title>Section-level genome sequencing and comparative genomics of Aspergillus sections Usti and Cavernicolus.</title>
        <authorList>
            <consortium name="Lawrence Berkeley National Laboratory"/>
            <person name="Nybo J.L."/>
            <person name="Vesth T.C."/>
            <person name="Theobald S."/>
            <person name="Frisvad J.C."/>
            <person name="Larsen T.O."/>
            <person name="Kjaerboelling I."/>
            <person name="Rothschild-Mancinelli K."/>
            <person name="Lyhne E.K."/>
            <person name="Kogle M.E."/>
            <person name="Barry K."/>
            <person name="Clum A."/>
            <person name="Na H."/>
            <person name="Ledsgaard L."/>
            <person name="Lin J."/>
            <person name="Lipzen A."/>
            <person name="Kuo A."/>
            <person name="Riley R."/>
            <person name="Mondo S."/>
            <person name="Labutti K."/>
            <person name="Haridas S."/>
            <person name="Pangalinan J."/>
            <person name="Salamov A.A."/>
            <person name="Simmons B.A."/>
            <person name="Magnuson J.K."/>
            <person name="Chen J."/>
            <person name="Drula E."/>
            <person name="Henrissat B."/>
            <person name="Wiebenga A."/>
            <person name="Lubbers R.J."/>
            <person name="Gomes A.C."/>
            <person name="Macurrencykelacurrency M.R."/>
            <person name="Stajich J."/>
            <person name="Grigoriev I.V."/>
            <person name="Mortensen U.H."/>
            <person name="De Vries R.P."/>
            <person name="Baker S.E."/>
            <person name="Andersen M.R."/>
        </authorList>
    </citation>
    <scope>NUCLEOTIDE SEQUENCE [LARGE SCALE GENOMIC DNA]</scope>
    <source>
        <strain evidence="1 2">CBS 449.75</strain>
    </source>
</reference>
<protein>
    <submittedName>
        <fullName evidence="1">Uncharacterized protein</fullName>
    </submittedName>
</protein>